<reference evidence="2 3" key="1">
    <citation type="submission" date="2019-04" db="EMBL/GenBank/DDBJ databases">
        <title>Phreatobacter aquaticus sp. nov.</title>
        <authorList>
            <person name="Choi A."/>
        </authorList>
    </citation>
    <scope>NUCLEOTIDE SEQUENCE [LARGE SCALE GENOMIC DNA]</scope>
    <source>
        <strain evidence="2 3">KCTC 52518</strain>
    </source>
</reference>
<gene>
    <name evidence="2" type="ORF">E8M01_33695</name>
</gene>
<name>A0A4D7BE27_9HYPH</name>
<organism evidence="2 3">
    <name type="scientific">Phreatobacter stygius</name>
    <dbReference type="NCBI Taxonomy" id="1940610"/>
    <lineage>
        <taxon>Bacteria</taxon>
        <taxon>Pseudomonadati</taxon>
        <taxon>Pseudomonadota</taxon>
        <taxon>Alphaproteobacteria</taxon>
        <taxon>Hyphomicrobiales</taxon>
        <taxon>Phreatobacteraceae</taxon>
        <taxon>Phreatobacter</taxon>
    </lineage>
</organism>
<keyword evidence="3" id="KW-1185">Reference proteome</keyword>
<dbReference type="Proteomes" id="UP000298781">
    <property type="component" value="Chromosome"/>
</dbReference>
<dbReference type="EMBL" id="CP039690">
    <property type="protein sequence ID" value="QCI68753.1"/>
    <property type="molecule type" value="Genomic_DNA"/>
</dbReference>
<dbReference type="AlphaFoldDB" id="A0A4D7BE27"/>
<evidence type="ECO:0000256" key="1">
    <source>
        <dbReference type="SAM" id="MobiDB-lite"/>
    </source>
</evidence>
<evidence type="ECO:0000313" key="2">
    <source>
        <dbReference type="EMBL" id="QCI68753.1"/>
    </source>
</evidence>
<protein>
    <submittedName>
        <fullName evidence="2">Uncharacterized protein</fullName>
    </submittedName>
</protein>
<evidence type="ECO:0000313" key="3">
    <source>
        <dbReference type="Proteomes" id="UP000298781"/>
    </source>
</evidence>
<feature type="region of interest" description="Disordered" evidence="1">
    <location>
        <begin position="1"/>
        <end position="60"/>
    </location>
</feature>
<sequence>MIGMSCRKSGKLGPSVGGAPVSWARPAGPRPGPAVAAAAWHWSPRRPAAAPPGSGRSRQG</sequence>
<feature type="compositionally biased region" description="Low complexity" evidence="1">
    <location>
        <begin position="33"/>
        <end position="60"/>
    </location>
</feature>
<accession>A0A4D7BE27</accession>
<proteinExistence type="predicted"/>
<dbReference type="KEGG" id="pstg:E8M01_33695"/>